<dbReference type="CDD" id="cd15457">
    <property type="entry name" value="NADAR"/>
    <property type="match status" value="1"/>
</dbReference>
<keyword evidence="5" id="KW-1185">Reference proteome</keyword>
<feature type="domain" description="NADAR" evidence="3">
    <location>
        <begin position="9"/>
        <end position="147"/>
    </location>
</feature>
<organism evidence="4 5">
    <name type="scientific">Rubripirellula reticaptiva</name>
    <dbReference type="NCBI Taxonomy" id="2528013"/>
    <lineage>
        <taxon>Bacteria</taxon>
        <taxon>Pseudomonadati</taxon>
        <taxon>Planctomycetota</taxon>
        <taxon>Planctomycetia</taxon>
        <taxon>Pirellulales</taxon>
        <taxon>Pirellulaceae</taxon>
        <taxon>Rubripirellula</taxon>
    </lineage>
</organism>
<sequence>MTDQSVINFYSVSDEYGEFSNFAAYSIKLKGKRWPTSEHYFQGQKFQDAGHREEVRKAKTPMIAARLGRDRKKKLRRDWESIKDNVMRGAVMAKFSQHDDLRELLLATGQAKLVEHTTNDAYWGDGGDGSGRNMLGRILMEIRDKLRVQETN</sequence>
<comment type="catalytic activity">
    <reaction evidence="1">
        <text>5-amino-6-(5-phospho-D-ribosylamino)uracil + H2O = 5,6-diaminouracil + D-ribose 5-phosphate</text>
        <dbReference type="Rhea" id="RHEA:55020"/>
        <dbReference type="ChEBI" id="CHEBI:15377"/>
        <dbReference type="ChEBI" id="CHEBI:46252"/>
        <dbReference type="ChEBI" id="CHEBI:58453"/>
        <dbReference type="ChEBI" id="CHEBI:78346"/>
    </reaction>
</comment>
<evidence type="ECO:0000259" key="3">
    <source>
        <dbReference type="Pfam" id="PF08719"/>
    </source>
</evidence>
<dbReference type="Proteomes" id="UP000317977">
    <property type="component" value="Unassembled WGS sequence"/>
</dbReference>
<dbReference type="RefSeq" id="WP_146535561.1">
    <property type="nucleotide sequence ID" value="NZ_SJPX01000004.1"/>
</dbReference>
<dbReference type="InterPro" id="IPR037238">
    <property type="entry name" value="YbiA-like_sf"/>
</dbReference>
<evidence type="ECO:0000313" key="5">
    <source>
        <dbReference type="Proteomes" id="UP000317977"/>
    </source>
</evidence>
<evidence type="ECO:0000313" key="4">
    <source>
        <dbReference type="EMBL" id="TWU49278.1"/>
    </source>
</evidence>
<dbReference type="EMBL" id="SJPX01000004">
    <property type="protein sequence ID" value="TWU49278.1"/>
    <property type="molecule type" value="Genomic_DNA"/>
</dbReference>
<dbReference type="OrthoDB" id="67297at2"/>
<dbReference type="InterPro" id="IPR012816">
    <property type="entry name" value="NADAR"/>
</dbReference>
<name>A0A5C6EKE1_9BACT</name>
<gene>
    <name evidence="4" type="primary">ybiA_1</name>
    <name evidence="4" type="ORF">Poly59_38920</name>
</gene>
<dbReference type="AlphaFoldDB" id="A0A5C6EKE1"/>
<proteinExistence type="predicted"/>
<evidence type="ECO:0000256" key="2">
    <source>
        <dbReference type="ARBA" id="ARBA00000751"/>
    </source>
</evidence>
<accession>A0A5C6EKE1</accession>
<comment type="caution">
    <text evidence="4">The sequence shown here is derived from an EMBL/GenBank/DDBJ whole genome shotgun (WGS) entry which is preliminary data.</text>
</comment>
<evidence type="ECO:0000256" key="1">
    <source>
        <dbReference type="ARBA" id="ARBA00000022"/>
    </source>
</evidence>
<dbReference type="NCBIfam" id="TIGR02464">
    <property type="entry name" value="ribofla_fusion"/>
    <property type="match status" value="1"/>
</dbReference>
<comment type="catalytic activity">
    <reaction evidence="2">
        <text>2,5-diamino-6-hydroxy-4-(5-phosphoribosylamino)-pyrimidine + H2O = 2,5,6-triamino-4-hydroxypyrimidine + D-ribose 5-phosphate</text>
        <dbReference type="Rhea" id="RHEA:23436"/>
        <dbReference type="ChEBI" id="CHEBI:15377"/>
        <dbReference type="ChEBI" id="CHEBI:58614"/>
        <dbReference type="ChEBI" id="CHEBI:78346"/>
        <dbReference type="ChEBI" id="CHEBI:137796"/>
    </reaction>
</comment>
<dbReference type="Gene3D" id="1.10.357.40">
    <property type="entry name" value="YbiA-like"/>
    <property type="match status" value="1"/>
</dbReference>
<reference evidence="4 5" key="1">
    <citation type="submission" date="2019-02" db="EMBL/GenBank/DDBJ databases">
        <title>Deep-cultivation of Planctomycetes and their phenomic and genomic characterization uncovers novel biology.</title>
        <authorList>
            <person name="Wiegand S."/>
            <person name="Jogler M."/>
            <person name="Boedeker C."/>
            <person name="Pinto D."/>
            <person name="Vollmers J."/>
            <person name="Rivas-Marin E."/>
            <person name="Kohn T."/>
            <person name="Peeters S.H."/>
            <person name="Heuer A."/>
            <person name="Rast P."/>
            <person name="Oberbeckmann S."/>
            <person name="Bunk B."/>
            <person name="Jeske O."/>
            <person name="Meyerdierks A."/>
            <person name="Storesund J.E."/>
            <person name="Kallscheuer N."/>
            <person name="Luecker S."/>
            <person name="Lage O.M."/>
            <person name="Pohl T."/>
            <person name="Merkel B.J."/>
            <person name="Hornburger P."/>
            <person name="Mueller R.-W."/>
            <person name="Bruemmer F."/>
            <person name="Labrenz M."/>
            <person name="Spormann A.M."/>
            <person name="Op Den Camp H."/>
            <person name="Overmann J."/>
            <person name="Amann R."/>
            <person name="Jetten M.S.M."/>
            <person name="Mascher T."/>
            <person name="Medema M.H."/>
            <person name="Devos D.P."/>
            <person name="Kaster A.-K."/>
            <person name="Ovreas L."/>
            <person name="Rohde M."/>
            <person name="Galperin M.Y."/>
            <person name="Jogler C."/>
        </authorList>
    </citation>
    <scope>NUCLEOTIDE SEQUENCE [LARGE SCALE GENOMIC DNA]</scope>
    <source>
        <strain evidence="4 5">Poly59</strain>
    </source>
</reference>
<dbReference type="Pfam" id="PF08719">
    <property type="entry name" value="NADAR"/>
    <property type="match status" value="1"/>
</dbReference>
<protein>
    <submittedName>
        <fullName evidence="4">Swarming motility protein YbiA</fullName>
    </submittedName>
</protein>
<dbReference type="SUPFAM" id="SSF143990">
    <property type="entry name" value="YbiA-like"/>
    <property type="match status" value="1"/>
</dbReference>